<keyword evidence="1" id="KW-0472">Membrane</keyword>
<sequence>MESSCPLCPLSLFRDYPSPPRFLQCLSLLPIAGVVTFGIVYAGQANPWHGGLLLIRNRSARITFELAQPIARNSYSHSISFGLFRRCPPSGSCALLFAFVHTVRTHLVNLASKIRDRDHRWSTSLDEGRADPIVESRMGGKSLSSL</sequence>
<evidence type="ECO:0000313" key="3">
    <source>
        <dbReference type="Proteomes" id="UP000234585"/>
    </source>
</evidence>
<reference evidence="2 3" key="1">
    <citation type="submission" date="2017-12" db="EMBL/GenBank/DDBJ databases">
        <authorList>
            <consortium name="DOE Joint Genome Institute"/>
            <person name="Haridas S."/>
            <person name="Kjaerbolling I."/>
            <person name="Vesth T.C."/>
            <person name="Frisvad J.C."/>
            <person name="Nybo J.L."/>
            <person name="Theobald S."/>
            <person name="Kuo A."/>
            <person name="Bowyer P."/>
            <person name="Matsuda Y."/>
            <person name="Mondo S."/>
            <person name="Lyhne E.K."/>
            <person name="Kogle M.E."/>
            <person name="Clum A."/>
            <person name="Lipzen A."/>
            <person name="Salamov A."/>
            <person name="Ngan C.Y."/>
            <person name="Daum C."/>
            <person name="Chiniquy J."/>
            <person name="Barry K."/>
            <person name="LaButti K."/>
            <person name="Simmons B.A."/>
            <person name="Magnuson J.K."/>
            <person name="Mortensen U.H."/>
            <person name="Larsen T.O."/>
            <person name="Grigoriev I.V."/>
            <person name="Baker S.E."/>
            <person name="Andersen M.R."/>
            <person name="Nordberg H.P."/>
            <person name="Cantor M.N."/>
            <person name="Hua S.X."/>
        </authorList>
    </citation>
    <scope>NUCLEOTIDE SEQUENCE [LARGE SCALE GENOMIC DNA]</scope>
    <source>
        <strain evidence="2 3">CBS 102.13</strain>
    </source>
</reference>
<evidence type="ECO:0000313" key="2">
    <source>
        <dbReference type="EMBL" id="PLB38334.1"/>
    </source>
</evidence>
<dbReference type="EMBL" id="KZ559136">
    <property type="protein sequence ID" value="PLB38334.1"/>
    <property type="molecule type" value="Genomic_DNA"/>
</dbReference>
<feature type="transmembrane region" description="Helical" evidence="1">
    <location>
        <begin position="21"/>
        <end position="42"/>
    </location>
</feature>
<protein>
    <submittedName>
        <fullName evidence="2">Uncharacterized protein</fullName>
    </submittedName>
</protein>
<keyword evidence="1" id="KW-0812">Transmembrane</keyword>
<name>A0A2I2FCI5_ASPCN</name>
<evidence type="ECO:0000256" key="1">
    <source>
        <dbReference type="SAM" id="Phobius"/>
    </source>
</evidence>
<keyword evidence="1" id="KW-1133">Transmembrane helix</keyword>
<dbReference type="GeneID" id="36525813"/>
<dbReference type="RefSeq" id="XP_024672346.1">
    <property type="nucleotide sequence ID" value="XM_024818653.1"/>
</dbReference>
<dbReference type="Proteomes" id="UP000234585">
    <property type="component" value="Unassembled WGS sequence"/>
</dbReference>
<dbReference type="AlphaFoldDB" id="A0A2I2FCI5"/>
<keyword evidence="3" id="KW-1185">Reference proteome</keyword>
<gene>
    <name evidence="2" type="ORF">BDW47DRAFT_28144</name>
</gene>
<organism evidence="2 3">
    <name type="scientific">Aspergillus candidus</name>
    <dbReference type="NCBI Taxonomy" id="41067"/>
    <lineage>
        <taxon>Eukaryota</taxon>
        <taxon>Fungi</taxon>
        <taxon>Dikarya</taxon>
        <taxon>Ascomycota</taxon>
        <taxon>Pezizomycotina</taxon>
        <taxon>Eurotiomycetes</taxon>
        <taxon>Eurotiomycetidae</taxon>
        <taxon>Eurotiales</taxon>
        <taxon>Aspergillaceae</taxon>
        <taxon>Aspergillus</taxon>
        <taxon>Aspergillus subgen. Circumdati</taxon>
    </lineage>
</organism>
<accession>A0A2I2FCI5</accession>
<proteinExistence type="predicted"/>